<comment type="caution">
    <text evidence="2">The sequence shown here is derived from an EMBL/GenBank/DDBJ whole genome shotgun (WGS) entry which is preliminary data.</text>
</comment>
<evidence type="ECO:0000256" key="1">
    <source>
        <dbReference type="SAM" id="MobiDB-lite"/>
    </source>
</evidence>
<feature type="region of interest" description="Disordered" evidence="1">
    <location>
        <begin position="1"/>
        <end position="27"/>
    </location>
</feature>
<organism evidence="2 3">
    <name type="scientific">Arabis nemorensis</name>
    <dbReference type="NCBI Taxonomy" id="586526"/>
    <lineage>
        <taxon>Eukaryota</taxon>
        <taxon>Viridiplantae</taxon>
        <taxon>Streptophyta</taxon>
        <taxon>Embryophyta</taxon>
        <taxon>Tracheophyta</taxon>
        <taxon>Spermatophyta</taxon>
        <taxon>Magnoliopsida</taxon>
        <taxon>eudicotyledons</taxon>
        <taxon>Gunneridae</taxon>
        <taxon>Pentapetalae</taxon>
        <taxon>rosids</taxon>
        <taxon>malvids</taxon>
        <taxon>Brassicales</taxon>
        <taxon>Brassicaceae</taxon>
        <taxon>Arabideae</taxon>
        <taxon>Arabis</taxon>
    </lineage>
</organism>
<sequence>MSMNLRKSMKRSFGEGDASKKADEEKKMSKILQKFEASCSIFNPPSEAVEDLKEKFIEFSLKEESMKEEKPWAVMNHRINKAQELLTKLRKDHPDTIHDCLFGCNEKEFYLADMNDTKKAISSLNDGNHQASTSDPATTDDVPAVTAPTAADDVLE</sequence>
<protein>
    <submittedName>
        <fullName evidence="2">Uncharacterized protein</fullName>
    </submittedName>
</protein>
<proteinExistence type="predicted"/>
<feature type="region of interest" description="Disordered" evidence="1">
    <location>
        <begin position="121"/>
        <end position="156"/>
    </location>
</feature>
<reference evidence="2" key="1">
    <citation type="submission" date="2019-07" db="EMBL/GenBank/DDBJ databases">
        <authorList>
            <person name="Dittberner H."/>
        </authorList>
    </citation>
    <scope>NUCLEOTIDE SEQUENCE [LARGE SCALE GENOMIC DNA]</scope>
</reference>
<dbReference type="EMBL" id="CABITT030000002">
    <property type="protein sequence ID" value="VVA94799.1"/>
    <property type="molecule type" value="Genomic_DNA"/>
</dbReference>
<feature type="compositionally biased region" description="Basic and acidic residues" evidence="1">
    <location>
        <begin position="12"/>
        <end position="27"/>
    </location>
</feature>
<keyword evidence="3" id="KW-1185">Reference proteome</keyword>
<dbReference type="Proteomes" id="UP000489600">
    <property type="component" value="Unassembled WGS sequence"/>
</dbReference>
<evidence type="ECO:0000313" key="3">
    <source>
        <dbReference type="Proteomes" id="UP000489600"/>
    </source>
</evidence>
<name>A0A565B1P3_9BRAS</name>
<gene>
    <name evidence="2" type="ORF">ANE_LOCUS5244</name>
</gene>
<evidence type="ECO:0000313" key="2">
    <source>
        <dbReference type="EMBL" id="VVA94799.1"/>
    </source>
</evidence>
<accession>A0A565B1P3</accession>
<dbReference type="OrthoDB" id="10524134at2759"/>
<feature type="compositionally biased region" description="Polar residues" evidence="1">
    <location>
        <begin position="121"/>
        <end position="137"/>
    </location>
</feature>
<dbReference type="AlphaFoldDB" id="A0A565B1P3"/>